<evidence type="ECO:0000256" key="1">
    <source>
        <dbReference type="SAM" id="MobiDB-lite"/>
    </source>
</evidence>
<dbReference type="Gramene" id="OGLUM04G04580.1">
    <property type="protein sequence ID" value="OGLUM04G04580.1"/>
    <property type="gene ID" value="OGLUM04G04580"/>
</dbReference>
<protein>
    <submittedName>
        <fullName evidence="2">Uncharacterized protein</fullName>
    </submittedName>
</protein>
<dbReference type="HOGENOM" id="CLU_1716095_0_0_1"/>
<organism evidence="2">
    <name type="scientific">Oryza glumipatula</name>
    <dbReference type="NCBI Taxonomy" id="40148"/>
    <lineage>
        <taxon>Eukaryota</taxon>
        <taxon>Viridiplantae</taxon>
        <taxon>Streptophyta</taxon>
        <taxon>Embryophyta</taxon>
        <taxon>Tracheophyta</taxon>
        <taxon>Spermatophyta</taxon>
        <taxon>Magnoliopsida</taxon>
        <taxon>Liliopsida</taxon>
        <taxon>Poales</taxon>
        <taxon>Poaceae</taxon>
        <taxon>BOP clade</taxon>
        <taxon>Oryzoideae</taxon>
        <taxon>Oryzeae</taxon>
        <taxon>Oryzinae</taxon>
        <taxon>Oryza</taxon>
    </lineage>
</organism>
<feature type="compositionally biased region" description="Basic residues" evidence="1">
    <location>
        <begin position="118"/>
        <end position="131"/>
    </location>
</feature>
<dbReference type="Proteomes" id="UP000026961">
    <property type="component" value="Chromosome 4"/>
</dbReference>
<keyword evidence="3" id="KW-1185">Reference proteome</keyword>
<evidence type="ECO:0000313" key="2">
    <source>
        <dbReference type="EnsemblPlants" id="OGLUM04G04580.1"/>
    </source>
</evidence>
<evidence type="ECO:0000313" key="3">
    <source>
        <dbReference type="Proteomes" id="UP000026961"/>
    </source>
</evidence>
<dbReference type="AlphaFoldDB" id="A0A0D9ZHX5"/>
<accession>A0A0D9ZHX5</accession>
<name>A0A0D9ZHX5_9ORYZ</name>
<reference evidence="2" key="2">
    <citation type="submission" date="2018-05" db="EMBL/GenBank/DDBJ databases">
        <title>OgluRS3 (Oryza glumaepatula Reference Sequence Version 3).</title>
        <authorList>
            <person name="Zhang J."/>
            <person name="Kudrna D."/>
            <person name="Lee S."/>
            <person name="Talag J."/>
            <person name="Welchert J."/>
            <person name="Wing R.A."/>
        </authorList>
    </citation>
    <scope>NUCLEOTIDE SEQUENCE [LARGE SCALE GENOMIC DNA]</scope>
</reference>
<dbReference type="EnsemblPlants" id="OGLUM04G04580.1">
    <property type="protein sequence ID" value="OGLUM04G04580.1"/>
    <property type="gene ID" value="OGLUM04G04580"/>
</dbReference>
<feature type="region of interest" description="Disordered" evidence="1">
    <location>
        <begin position="118"/>
        <end position="153"/>
    </location>
</feature>
<proteinExistence type="predicted"/>
<reference evidence="2" key="1">
    <citation type="submission" date="2015-04" db="UniProtKB">
        <authorList>
            <consortium name="EnsemblPlants"/>
        </authorList>
    </citation>
    <scope>IDENTIFICATION</scope>
</reference>
<sequence>MREREPSDGPLFPSLFLSHVHLSLPLSLTRTTVGAGGAAAAHTHTDEGRSSMMYPNMEDYKEQTRLSPHVVYLYNPWSTQQTKHLHEHGKNHSLPRPLQEARTKPQYVHRCTNIARKKPPLTLQKRSKNLARTKPTNVASAAADAASPRRLSR</sequence>